<reference evidence="1" key="1">
    <citation type="submission" date="2014-09" db="EMBL/GenBank/DDBJ databases">
        <authorList>
            <person name="Magalhaes I.L.F."/>
            <person name="Oliveira U."/>
            <person name="Santos F.R."/>
            <person name="Vidigal T.H.D.A."/>
            <person name="Brescovit A.D."/>
            <person name="Santos A.J."/>
        </authorList>
    </citation>
    <scope>NUCLEOTIDE SEQUENCE</scope>
    <source>
        <tissue evidence="1">Shoot tissue taken approximately 20 cm above the soil surface</tissue>
    </source>
</reference>
<sequence>MVAVVDERPVACLGEVDVVGDGGGDVVPEVHQRSAAAPGANGSLVDAQRLPHLRVVSPDVGQPVPVVPALHRELELFVAPGGEEVGVVQHQHRAPAAVAVALEDAHSRGAHGSAAEGLEDVHGVNGEGDHVDGHHRVGAACVAGVRRLVEVPAAAQFGGLVELVGDEPHAVHERHLAARVVAVVCRRVAHQVAHKVQLMVSVVGGDVQRGDRDGVAGVGVAADVERVVDELGVLGQPLAEEGVVLPPGLGEAHVQAGLLPRVREARTHRRVQEDDVAHLGPGIFKVDQTRKPFCVARHIELEGADLEEEAGEGRASWAAGDPQDEGVLRRVPLRLDEVVEEACAVLLVHLHVPCLEVEGQRAFEPLDVRNHIPTCLRHCTPAAAACDEQRHHQGNEQRRATATATKAC</sequence>
<protein>
    <submittedName>
        <fullName evidence="1">Uncharacterized protein</fullName>
    </submittedName>
</protein>
<name>A0A0A9GEU0_ARUDO</name>
<reference evidence="1" key="2">
    <citation type="journal article" date="2015" name="Data Brief">
        <title>Shoot transcriptome of the giant reed, Arundo donax.</title>
        <authorList>
            <person name="Barrero R.A."/>
            <person name="Guerrero F.D."/>
            <person name="Moolhuijzen P."/>
            <person name="Goolsby J.A."/>
            <person name="Tidwell J."/>
            <person name="Bellgard S.E."/>
            <person name="Bellgard M.I."/>
        </authorList>
    </citation>
    <scope>NUCLEOTIDE SEQUENCE</scope>
    <source>
        <tissue evidence="1">Shoot tissue taken approximately 20 cm above the soil surface</tissue>
    </source>
</reference>
<accession>A0A0A9GEU0</accession>
<dbReference type="AlphaFoldDB" id="A0A0A9GEU0"/>
<evidence type="ECO:0000313" key="1">
    <source>
        <dbReference type="EMBL" id="JAE21974.1"/>
    </source>
</evidence>
<proteinExistence type="predicted"/>
<dbReference type="EMBL" id="GBRH01175922">
    <property type="protein sequence ID" value="JAE21974.1"/>
    <property type="molecule type" value="Transcribed_RNA"/>
</dbReference>
<organism evidence="1">
    <name type="scientific">Arundo donax</name>
    <name type="common">Giant reed</name>
    <name type="synonym">Donax arundinaceus</name>
    <dbReference type="NCBI Taxonomy" id="35708"/>
    <lineage>
        <taxon>Eukaryota</taxon>
        <taxon>Viridiplantae</taxon>
        <taxon>Streptophyta</taxon>
        <taxon>Embryophyta</taxon>
        <taxon>Tracheophyta</taxon>
        <taxon>Spermatophyta</taxon>
        <taxon>Magnoliopsida</taxon>
        <taxon>Liliopsida</taxon>
        <taxon>Poales</taxon>
        <taxon>Poaceae</taxon>
        <taxon>PACMAD clade</taxon>
        <taxon>Arundinoideae</taxon>
        <taxon>Arundineae</taxon>
        <taxon>Arundo</taxon>
    </lineage>
</organism>